<feature type="domain" description="NADH-ubiquinone oxidoreductase 51kDa subunit iron-sulphur binding" evidence="15">
    <location>
        <begin position="347"/>
        <end position="392"/>
    </location>
</feature>
<dbReference type="InterPro" id="IPR037225">
    <property type="entry name" value="Nuo51_FMN-bd_sf"/>
</dbReference>
<keyword evidence="13" id="KW-0874">Quinone</keyword>
<dbReference type="InterPro" id="IPR054765">
    <property type="entry name" value="SLBB_dom"/>
</dbReference>
<feature type="region of interest" description="Disordered" evidence="14">
    <location>
        <begin position="444"/>
        <end position="487"/>
    </location>
</feature>
<dbReference type="InterPro" id="IPR050837">
    <property type="entry name" value="ComplexI_51kDa_subunit"/>
</dbReference>
<organism evidence="16 17">
    <name type="scientific">Rubrivirga litoralis</name>
    <dbReference type="NCBI Taxonomy" id="3075598"/>
    <lineage>
        <taxon>Bacteria</taxon>
        <taxon>Pseudomonadati</taxon>
        <taxon>Rhodothermota</taxon>
        <taxon>Rhodothermia</taxon>
        <taxon>Rhodothermales</taxon>
        <taxon>Rubricoccaceae</taxon>
        <taxon>Rubrivirga</taxon>
    </lineage>
</organism>
<keyword evidence="8" id="KW-1278">Translocase</keyword>
<evidence type="ECO:0000259" key="15">
    <source>
        <dbReference type="SMART" id="SM00928"/>
    </source>
</evidence>
<dbReference type="NCBIfam" id="TIGR01959">
    <property type="entry name" value="nuoF_fam"/>
    <property type="match status" value="1"/>
</dbReference>
<keyword evidence="5 13" id="KW-0285">Flavoprotein</keyword>
<dbReference type="SUPFAM" id="SSF140490">
    <property type="entry name" value="Nqo1C-terminal domain-like"/>
    <property type="match status" value="1"/>
</dbReference>
<sequence>MADADTLITGASKAGDWRTYERAILPPIKDLHKIDVYEAQADGYKALKDVVRDGKFDRTELTNEVKASGLKGRGGAGFPTGLKWSFMPPVDPEKPRYLCCNGDESEPGTFKDRQIFEYNPHLMIEGITLAGYAMTIKTCYLYIRGEYDDYIHHVQTAVDEAYAKGYLGENILGTDFSFDLVVHAGAGAYICGEESSLMNSLEGKRAYPRIKPPFPAQKGIWGMPTTINNVETLADVPLIVNRGAEWFAQTGAEKHPGPVLYGVSGHVVKPGVYEYPTGMLLTDLLEAAGGPRGGKKIKAVVPGGSSTPPLTWEMAQGVTMDGDTLREAGSSMGTGCPCFLDEDTDMVAFTRRIAHFYHHESCGQCTPCRDGTGWLEKLLTRIDAGEGYTRDLDLLLDLCDQMEGRTVCALADAAAWPVRWGIRRFRDEFEAKCKPTAFDGADLSGDGASLDVSTPGVPSAADAGNPTSVPGDVEPVTDPTITPTGTP</sequence>
<evidence type="ECO:0000256" key="14">
    <source>
        <dbReference type="SAM" id="MobiDB-lite"/>
    </source>
</evidence>
<keyword evidence="4 13" id="KW-0004">4Fe-4S</keyword>
<protein>
    <recommendedName>
        <fullName evidence="13">NADH-quinone oxidoreductase subunit F</fullName>
        <ecNumber evidence="13">7.1.1.-</ecNumber>
    </recommendedName>
</protein>
<gene>
    <name evidence="16" type="primary">nuoF</name>
    <name evidence="16" type="ORF">RM540_01195</name>
</gene>
<dbReference type="EMBL" id="JAVRHT010000001">
    <property type="protein sequence ID" value="MDT0630349.1"/>
    <property type="molecule type" value="Genomic_DNA"/>
</dbReference>
<accession>A0ABU3BM23</accession>
<comment type="caution">
    <text evidence="16">The sequence shown here is derived from an EMBL/GenBank/DDBJ whole genome shotgun (WGS) entry which is preliminary data.</text>
</comment>
<dbReference type="SUPFAM" id="SSF142984">
    <property type="entry name" value="Nqo1 middle domain-like"/>
    <property type="match status" value="1"/>
</dbReference>
<dbReference type="InterPro" id="IPR019575">
    <property type="entry name" value="Nuop51_4Fe4S-bd"/>
</dbReference>
<dbReference type="EC" id="7.1.1.-" evidence="13"/>
<comment type="function">
    <text evidence="13">NDH-1 shuttles electrons from NADH, via FMN and iron-sulfur (Fe-S) centers, to quinones in the respiratory chain.</text>
</comment>
<evidence type="ECO:0000256" key="11">
    <source>
        <dbReference type="ARBA" id="ARBA00023027"/>
    </source>
</evidence>
<evidence type="ECO:0000256" key="9">
    <source>
        <dbReference type="ARBA" id="ARBA00023004"/>
    </source>
</evidence>
<dbReference type="PANTHER" id="PTHR11780">
    <property type="entry name" value="NADH-UBIQUINONE OXIDOREDUCTASE FLAVOPROTEIN 1 NDUFV1"/>
    <property type="match status" value="1"/>
</dbReference>
<keyword evidence="17" id="KW-1185">Reference proteome</keyword>
<keyword evidence="16" id="KW-0560">Oxidoreductase</keyword>
<evidence type="ECO:0000256" key="7">
    <source>
        <dbReference type="ARBA" id="ARBA00022723"/>
    </source>
</evidence>
<comment type="cofactor">
    <cofactor evidence="2 13">
        <name>[4Fe-4S] cluster</name>
        <dbReference type="ChEBI" id="CHEBI:49883"/>
    </cofactor>
</comment>
<reference evidence="16 17" key="1">
    <citation type="submission" date="2023-09" db="EMBL/GenBank/DDBJ databases">
        <authorList>
            <person name="Rey-Velasco X."/>
        </authorList>
    </citation>
    <scope>NUCLEOTIDE SEQUENCE [LARGE SCALE GENOMIC DNA]</scope>
    <source>
        <strain evidence="16 17">F394</strain>
    </source>
</reference>
<proteinExistence type="inferred from homology"/>
<keyword evidence="6 13" id="KW-0288">FMN</keyword>
<dbReference type="PROSITE" id="PS00644">
    <property type="entry name" value="COMPLEX1_51K_1"/>
    <property type="match status" value="1"/>
</dbReference>
<evidence type="ECO:0000256" key="10">
    <source>
        <dbReference type="ARBA" id="ARBA00023014"/>
    </source>
</evidence>
<dbReference type="Proteomes" id="UP001267426">
    <property type="component" value="Unassembled WGS sequence"/>
</dbReference>
<evidence type="ECO:0000256" key="5">
    <source>
        <dbReference type="ARBA" id="ARBA00022630"/>
    </source>
</evidence>
<comment type="catalytic activity">
    <reaction evidence="12 13">
        <text>a quinone + NADH + 5 H(+)(in) = a quinol + NAD(+) + 4 H(+)(out)</text>
        <dbReference type="Rhea" id="RHEA:57888"/>
        <dbReference type="ChEBI" id="CHEBI:15378"/>
        <dbReference type="ChEBI" id="CHEBI:24646"/>
        <dbReference type="ChEBI" id="CHEBI:57540"/>
        <dbReference type="ChEBI" id="CHEBI:57945"/>
        <dbReference type="ChEBI" id="CHEBI:132124"/>
    </reaction>
</comment>
<dbReference type="PANTHER" id="PTHR11780:SF10">
    <property type="entry name" value="NADH DEHYDROGENASE [UBIQUINONE] FLAVOPROTEIN 1, MITOCHONDRIAL"/>
    <property type="match status" value="1"/>
</dbReference>
<dbReference type="Pfam" id="PF01512">
    <property type="entry name" value="Complex1_51K"/>
    <property type="match status" value="1"/>
</dbReference>
<evidence type="ECO:0000256" key="8">
    <source>
        <dbReference type="ARBA" id="ARBA00022967"/>
    </source>
</evidence>
<dbReference type="Gene3D" id="1.20.1440.230">
    <property type="entry name" value="NADH-ubiquinone oxidoreductase 51kDa subunit, iron-sulphur binding domain"/>
    <property type="match status" value="1"/>
</dbReference>
<dbReference type="Gene3D" id="3.40.50.11540">
    <property type="entry name" value="NADH-ubiquinone oxidoreductase 51kDa subunit"/>
    <property type="match status" value="1"/>
</dbReference>
<evidence type="ECO:0000256" key="6">
    <source>
        <dbReference type="ARBA" id="ARBA00022643"/>
    </source>
</evidence>
<dbReference type="InterPro" id="IPR011538">
    <property type="entry name" value="Nuo51_FMN-bd"/>
</dbReference>
<dbReference type="SUPFAM" id="SSF142019">
    <property type="entry name" value="Nqo1 FMN-binding domain-like"/>
    <property type="match status" value="1"/>
</dbReference>
<evidence type="ECO:0000256" key="3">
    <source>
        <dbReference type="ARBA" id="ARBA00007523"/>
    </source>
</evidence>
<dbReference type="NCBIfam" id="NF010120">
    <property type="entry name" value="PRK13596.1"/>
    <property type="match status" value="1"/>
</dbReference>
<dbReference type="InterPro" id="IPR037207">
    <property type="entry name" value="Nuop51_4Fe4S-bd_sf"/>
</dbReference>
<evidence type="ECO:0000256" key="1">
    <source>
        <dbReference type="ARBA" id="ARBA00001917"/>
    </source>
</evidence>
<name>A0ABU3BM23_9BACT</name>
<dbReference type="InterPro" id="IPR001949">
    <property type="entry name" value="NADH-UbQ_OxRdtase_51kDa_CS"/>
</dbReference>
<keyword evidence="11 13" id="KW-0520">NAD</keyword>
<evidence type="ECO:0000313" key="16">
    <source>
        <dbReference type="EMBL" id="MDT0630349.1"/>
    </source>
</evidence>
<evidence type="ECO:0000256" key="4">
    <source>
        <dbReference type="ARBA" id="ARBA00022485"/>
    </source>
</evidence>
<evidence type="ECO:0000256" key="2">
    <source>
        <dbReference type="ARBA" id="ARBA00001966"/>
    </source>
</evidence>
<dbReference type="Gene3D" id="3.10.20.600">
    <property type="match status" value="1"/>
</dbReference>
<dbReference type="Pfam" id="PF10589">
    <property type="entry name" value="NADH_4Fe-4S"/>
    <property type="match status" value="1"/>
</dbReference>
<dbReference type="Pfam" id="PF22461">
    <property type="entry name" value="SLBB_2"/>
    <property type="match status" value="1"/>
</dbReference>
<keyword evidence="10 13" id="KW-0411">Iron-sulfur</keyword>
<evidence type="ECO:0000313" key="17">
    <source>
        <dbReference type="Proteomes" id="UP001267426"/>
    </source>
</evidence>
<evidence type="ECO:0000256" key="12">
    <source>
        <dbReference type="ARBA" id="ARBA00047712"/>
    </source>
</evidence>
<comment type="similarity">
    <text evidence="3 13">Belongs to the complex I 51 kDa subunit family.</text>
</comment>
<comment type="cofactor">
    <cofactor evidence="1 13">
        <name>FMN</name>
        <dbReference type="ChEBI" id="CHEBI:58210"/>
    </cofactor>
</comment>
<evidence type="ECO:0000256" key="13">
    <source>
        <dbReference type="RuleBase" id="RU364066"/>
    </source>
</evidence>
<dbReference type="PROSITE" id="PS00645">
    <property type="entry name" value="COMPLEX1_51K_2"/>
    <property type="match status" value="1"/>
</dbReference>
<keyword evidence="7 13" id="KW-0479">Metal-binding</keyword>
<dbReference type="GO" id="GO:0050136">
    <property type="term" value="F:NADH dehydrogenase (quinone) (non-electrogenic) activity"/>
    <property type="evidence" value="ECO:0007669"/>
    <property type="project" value="UniProtKB-EC"/>
</dbReference>
<dbReference type="RefSeq" id="WP_311661389.1">
    <property type="nucleotide sequence ID" value="NZ_JAVRHT010000001.1"/>
</dbReference>
<dbReference type="InterPro" id="IPR011537">
    <property type="entry name" value="NADH-UbQ_OxRdtase_suF"/>
</dbReference>
<dbReference type="SMART" id="SM00928">
    <property type="entry name" value="NADH_4Fe-4S"/>
    <property type="match status" value="1"/>
</dbReference>
<keyword evidence="9 13" id="KW-0408">Iron</keyword>